<evidence type="ECO:0008006" key="7">
    <source>
        <dbReference type="Google" id="ProtNLM"/>
    </source>
</evidence>
<dbReference type="STRING" id="1385511.GCA_000425225_00672"/>
<feature type="domain" description="Intracellular proteinase inhibitor BsuPI" evidence="4">
    <location>
        <begin position="55"/>
        <end position="155"/>
    </location>
</feature>
<evidence type="ECO:0000259" key="3">
    <source>
        <dbReference type="Pfam" id="PF10648"/>
    </source>
</evidence>
<organism evidence="5 6">
    <name type="scientific">Pontibacillus marinus BH030004 = DSM 16465</name>
    <dbReference type="NCBI Taxonomy" id="1385511"/>
    <lineage>
        <taxon>Bacteria</taxon>
        <taxon>Bacillati</taxon>
        <taxon>Bacillota</taxon>
        <taxon>Bacilli</taxon>
        <taxon>Bacillales</taxon>
        <taxon>Bacillaceae</taxon>
        <taxon>Pontibacillus</taxon>
    </lineage>
</organism>
<evidence type="ECO:0000259" key="4">
    <source>
        <dbReference type="Pfam" id="PF12690"/>
    </source>
</evidence>
<dbReference type="InterPro" id="IPR038144">
    <property type="entry name" value="IPI"/>
</dbReference>
<sequence length="284" mass="31449">MKKLLVLVMAMLFVAAGCSGTNEANGKEDTNSSDNTNKNDGTNEEVNLEQLLQQLEMTADVQADADKVDFNFQMKNTGEEAVELTFPSGQQYEVIVKNAEGEEVYRYSKGKAFTEALVNKEIKPGEALSWKTSWNYKQDDKRVEAGTYTAEITLLPAKINKQTIDAQPFQLTQNFEVPSGEQTFRNVKVTENADGDYTVTGEARAFEASFAYNVEDGHNMLVPEQNVTASKGAPNWGTFEFDVNIAKDKLPSNGTLTLTLYTKSAKDGSVENVKFVKLDSFQPE</sequence>
<name>A0A0A5G4Q7_9BACI</name>
<dbReference type="EMBL" id="AVPF01000034">
    <property type="protein sequence ID" value="KGX86060.1"/>
    <property type="molecule type" value="Genomic_DNA"/>
</dbReference>
<keyword evidence="6" id="KW-1185">Reference proteome</keyword>
<dbReference type="Pfam" id="PF12690">
    <property type="entry name" value="BsuPI"/>
    <property type="match status" value="1"/>
</dbReference>
<evidence type="ECO:0000313" key="5">
    <source>
        <dbReference type="EMBL" id="KGX86060.1"/>
    </source>
</evidence>
<feature type="chain" id="PRO_5002010555" description="Intracellular proteinase inhibitor BsuPI domain-containing protein" evidence="2">
    <location>
        <begin position="25"/>
        <end position="284"/>
    </location>
</feature>
<protein>
    <recommendedName>
        <fullName evidence="7">Intracellular proteinase inhibitor BsuPI domain-containing protein</fullName>
    </recommendedName>
</protein>
<feature type="signal peptide" evidence="2">
    <location>
        <begin position="1"/>
        <end position="24"/>
    </location>
</feature>
<keyword evidence="2" id="KW-0732">Signal</keyword>
<proteinExistence type="predicted"/>
<dbReference type="RefSeq" id="WP_051255205.1">
    <property type="nucleotide sequence ID" value="NZ_AVPF01000034.1"/>
</dbReference>
<evidence type="ECO:0000256" key="1">
    <source>
        <dbReference type="SAM" id="MobiDB-lite"/>
    </source>
</evidence>
<dbReference type="AlphaFoldDB" id="A0A0A5G4Q7"/>
<dbReference type="eggNOG" id="ENOG5031QTN">
    <property type="taxonomic scope" value="Bacteria"/>
</dbReference>
<dbReference type="InterPro" id="IPR018911">
    <property type="entry name" value="Gmad2_Ig-like_dom"/>
</dbReference>
<evidence type="ECO:0000313" key="6">
    <source>
        <dbReference type="Proteomes" id="UP000030403"/>
    </source>
</evidence>
<reference evidence="5 6" key="1">
    <citation type="submission" date="2013-08" db="EMBL/GenBank/DDBJ databases">
        <authorList>
            <person name="Huang J."/>
            <person name="Wang G."/>
        </authorList>
    </citation>
    <scope>NUCLEOTIDE SEQUENCE [LARGE SCALE GENOMIC DNA]</scope>
    <source>
        <strain evidence="5 6">BH030004</strain>
    </source>
</reference>
<gene>
    <name evidence="5" type="ORF">N783_12930</name>
</gene>
<dbReference type="PROSITE" id="PS51257">
    <property type="entry name" value="PROKAR_LIPOPROTEIN"/>
    <property type="match status" value="1"/>
</dbReference>
<accession>A0A0A5G4Q7</accession>
<feature type="region of interest" description="Disordered" evidence="1">
    <location>
        <begin position="21"/>
        <end position="42"/>
    </location>
</feature>
<dbReference type="InterPro" id="IPR020481">
    <property type="entry name" value="Intracell_prot_inh_BsuPI"/>
</dbReference>
<dbReference type="Gene3D" id="2.60.40.2360">
    <property type="entry name" value="Intracellular proteinase inhibitor BsuPI"/>
    <property type="match status" value="1"/>
</dbReference>
<dbReference type="OrthoDB" id="1357684at2"/>
<evidence type="ECO:0000256" key="2">
    <source>
        <dbReference type="SAM" id="SignalP"/>
    </source>
</evidence>
<dbReference type="Pfam" id="PF10648">
    <property type="entry name" value="Gmad2"/>
    <property type="match status" value="1"/>
</dbReference>
<feature type="compositionally biased region" description="Low complexity" evidence="1">
    <location>
        <begin position="32"/>
        <end position="41"/>
    </location>
</feature>
<dbReference type="Proteomes" id="UP000030403">
    <property type="component" value="Unassembled WGS sequence"/>
</dbReference>
<comment type="caution">
    <text evidence="5">The sequence shown here is derived from an EMBL/GenBank/DDBJ whole genome shotgun (WGS) entry which is preliminary data.</text>
</comment>
<feature type="domain" description="Bacterial spore germination immunoglobulin-like" evidence="3">
    <location>
        <begin position="195"/>
        <end position="269"/>
    </location>
</feature>